<accession>A0A7W7LA36</accession>
<dbReference type="EMBL" id="JACHJG010000003">
    <property type="protein sequence ID" value="MBB4885866.1"/>
    <property type="molecule type" value="Genomic_DNA"/>
</dbReference>
<keyword evidence="1" id="KW-0732">Signal</keyword>
<evidence type="ECO:0000313" key="3">
    <source>
        <dbReference type="Proteomes" id="UP000556436"/>
    </source>
</evidence>
<evidence type="ECO:0000256" key="1">
    <source>
        <dbReference type="SAM" id="SignalP"/>
    </source>
</evidence>
<name>A0A7W7LA36_STRNE</name>
<gene>
    <name evidence="2" type="ORF">FHS38_001895</name>
</gene>
<comment type="caution">
    <text evidence="2">The sequence shown here is derived from an EMBL/GenBank/DDBJ whole genome shotgun (WGS) entry which is preliminary data.</text>
</comment>
<feature type="signal peptide" evidence="1">
    <location>
        <begin position="1"/>
        <end position="27"/>
    </location>
</feature>
<proteinExistence type="predicted"/>
<dbReference type="AlphaFoldDB" id="A0A7W7LA36"/>
<sequence length="108" mass="11282">MTSMLIRSGAAIVLAGLAVLAPTVAHADAGVHAGAGVRADAGVQETRVFTGFAYENSPKEAKREAEKRARQNALISGFLNEQCVLLYANSSRLAPGYYAGDAAINCTR</sequence>
<dbReference type="Proteomes" id="UP000556436">
    <property type="component" value="Unassembled WGS sequence"/>
</dbReference>
<dbReference type="RefSeq" id="WP_184732743.1">
    <property type="nucleotide sequence ID" value="NZ_BMRW01000003.1"/>
</dbReference>
<evidence type="ECO:0000313" key="2">
    <source>
        <dbReference type="EMBL" id="MBB4885866.1"/>
    </source>
</evidence>
<keyword evidence="3" id="KW-1185">Reference proteome</keyword>
<organism evidence="2 3">
    <name type="scientific">Streptomyces netropsis</name>
    <name type="common">Streptoverticillium netropsis</name>
    <dbReference type="NCBI Taxonomy" id="55404"/>
    <lineage>
        <taxon>Bacteria</taxon>
        <taxon>Bacillati</taxon>
        <taxon>Actinomycetota</taxon>
        <taxon>Actinomycetes</taxon>
        <taxon>Kitasatosporales</taxon>
        <taxon>Streptomycetaceae</taxon>
        <taxon>Streptomyces</taxon>
    </lineage>
</organism>
<reference evidence="2 3" key="1">
    <citation type="submission" date="2020-08" db="EMBL/GenBank/DDBJ databases">
        <title>Genomic Encyclopedia of Type Strains, Phase III (KMG-III): the genomes of soil and plant-associated and newly described type strains.</title>
        <authorList>
            <person name="Whitman W."/>
        </authorList>
    </citation>
    <scope>NUCLEOTIDE SEQUENCE [LARGE SCALE GENOMIC DNA]</scope>
    <source>
        <strain evidence="2 3">CECT 3265</strain>
    </source>
</reference>
<feature type="chain" id="PRO_5030781497" evidence="1">
    <location>
        <begin position="28"/>
        <end position="108"/>
    </location>
</feature>
<protein>
    <submittedName>
        <fullName evidence="2">Uncharacterized protein</fullName>
    </submittedName>
</protein>